<accession>A0A812SM32</accession>
<comment type="caution">
    <text evidence="1">The sequence shown here is derived from an EMBL/GenBank/DDBJ whole genome shotgun (WGS) entry which is preliminary data.</text>
</comment>
<dbReference type="OrthoDB" id="10353243at2759"/>
<dbReference type="EMBL" id="CAJNIZ010025825">
    <property type="protein sequence ID" value="CAE7487346.1"/>
    <property type="molecule type" value="Genomic_DNA"/>
</dbReference>
<organism evidence="1 2">
    <name type="scientific">Symbiodinium pilosum</name>
    <name type="common">Dinoflagellate</name>
    <dbReference type="NCBI Taxonomy" id="2952"/>
    <lineage>
        <taxon>Eukaryota</taxon>
        <taxon>Sar</taxon>
        <taxon>Alveolata</taxon>
        <taxon>Dinophyceae</taxon>
        <taxon>Suessiales</taxon>
        <taxon>Symbiodiniaceae</taxon>
        <taxon>Symbiodinium</taxon>
    </lineage>
</organism>
<gene>
    <name evidence="1" type="primary">ZRANB2</name>
    <name evidence="1" type="ORF">SPIL2461_LOCUS12521</name>
</gene>
<evidence type="ECO:0000313" key="1">
    <source>
        <dbReference type="EMBL" id="CAE7487346.1"/>
    </source>
</evidence>
<evidence type="ECO:0000313" key="2">
    <source>
        <dbReference type="Proteomes" id="UP000649617"/>
    </source>
</evidence>
<keyword evidence="2" id="KW-1185">Reference proteome</keyword>
<dbReference type="Proteomes" id="UP000649617">
    <property type="component" value="Unassembled WGS sequence"/>
</dbReference>
<reference evidence="1" key="1">
    <citation type="submission" date="2021-02" db="EMBL/GenBank/DDBJ databases">
        <authorList>
            <person name="Dougan E. K."/>
            <person name="Rhodes N."/>
            <person name="Thang M."/>
            <person name="Chan C."/>
        </authorList>
    </citation>
    <scope>NUCLEOTIDE SEQUENCE</scope>
</reference>
<protein>
    <submittedName>
        <fullName evidence="1">ZRANB2 protein</fullName>
    </submittedName>
</protein>
<dbReference type="AlphaFoldDB" id="A0A812SM32"/>
<sequence length="241" mass="27282">MVRQDDTILEVKRCLPLRVRALHRTDHRNLDLFKGRGTWRMSLNCKTLKQYGILDGDAVTVVANLVGSPTFDSVPFTPFEDISSERLANIRERATSSGNSLAPFAQMAVQRRTSFISEDTIAAHIASMSRTQCEALLQLWEEGLPYGVPYLDRFCQQVAPYFIDELAQVETEPDGIEEQEALYNTFLLKFCEKYNKLPVRVVARSGDICFCCIRKFADDIQTRLESLLQEEASDAKAGCQD</sequence>
<proteinExistence type="predicted"/>
<name>A0A812SM32_SYMPI</name>